<dbReference type="EMBL" id="JAXAVV010000002">
    <property type="protein sequence ID" value="MDX8048470.1"/>
    <property type="molecule type" value="Genomic_DNA"/>
</dbReference>
<organism evidence="1 2">
    <name type="scientific">Lentzea kristufekii</name>
    <dbReference type="NCBI Taxonomy" id="3095430"/>
    <lineage>
        <taxon>Bacteria</taxon>
        <taxon>Bacillati</taxon>
        <taxon>Actinomycetota</taxon>
        <taxon>Actinomycetes</taxon>
        <taxon>Pseudonocardiales</taxon>
        <taxon>Pseudonocardiaceae</taxon>
        <taxon>Lentzea</taxon>
    </lineage>
</organism>
<proteinExistence type="predicted"/>
<sequence length="128" mass="13486">MTTERRRRSWWLLLLVVFAYLAMHAEHVGLAGRTEASSVVTVAPGEPGYQCAGVHHPTENPRDLADDPWLRPAASSPGGIGIASNCATVVLACPATCLANAPPAGLSAERPAVSAGRDLLLRMCVSRT</sequence>
<protein>
    <submittedName>
        <fullName evidence="1">Uncharacterized protein</fullName>
    </submittedName>
</protein>
<keyword evidence="2" id="KW-1185">Reference proteome</keyword>
<accession>A0ABU4TJN5</accession>
<dbReference type="Proteomes" id="UP001271792">
    <property type="component" value="Unassembled WGS sequence"/>
</dbReference>
<name>A0ABU4TJN5_9PSEU</name>
<evidence type="ECO:0000313" key="2">
    <source>
        <dbReference type="Proteomes" id="UP001271792"/>
    </source>
</evidence>
<reference evidence="1 2" key="1">
    <citation type="submission" date="2023-11" db="EMBL/GenBank/DDBJ databases">
        <title>Lentzea sokolovensis, sp. nov., Lentzea kristufkii, sp. nov., and Lentzea miocenensis, sp. nov., rare actinobacteria from Sokolov Coal Basin, Miocene lacustrine sediment, Czech Republic.</title>
        <authorList>
            <person name="Lara A."/>
            <person name="Kotroba L."/>
            <person name="Nouioui I."/>
            <person name="Neumann-Schaal M."/>
            <person name="Mast Y."/>
            <person name="Chronakova A."/>
        </authorList>
    </citation>
    <scope>NUCLEOTIDE SEQUENCE [LARGE SCALE GENOMIC DNA]</scope>
    <source>
        <strain evidence="1 2">BCCO 10_0798</strain>
    </source>
</reference>
<evidence type="ECO:0000313" key="1">
    <source>
        <dbReference type="EMBL" id="MDX8048470.1"/>
    </source>
</evidence>
<dbReference type="RefSeq" id="WP_319982588.1">
    <property type="nucleotide sequence ID" value="NZ_JAXAVV010000002.1"/>
</dbReference>
<reference evidence="1 2" key="2">
    <citation type="submission" date="2023-11" db="EMBL/GenBank/DDBJ databases">
        <authorList>
            <person name="Lara A.C."/>
            <person name="Chronakova A."/>
        </authorList>
    </citation>
    <scope>NUCLEOTIDE SEQUENCE [LARGE SCALE GENOMIC DNA]</scope>
    <source>
        <strain evidence="1 2">BCCO 10_0798</strain>
    </source>
</reference>
<comment type="caution">
    <text evidence="1">The sequence shown here is derived from an EMBL/GenBank/DDBJ whole genome shotgun (WGS) entry which is preliminary data.</text>
</comment>
<gene>
    <name evidence="1" type="ORF">SK571_03675</name>
</gene>